<organism evidence="1 2">
    <name type="scientific">Pyronema omphalodes (strain CBS 100304)</name>
    <name type="common">Pyronema confluens</name>
    <dbReference type="NCBI Taxonomy" id="1076935"/>
    <lineage>
        <taxon>Eukaryota</taxon>
        <taxon>Fungi</taxon>
        <taxon>Dikarya</taxon>
        <taxon>Ascomycota</taxon>
        <taxon>Pezizomycotina</taxon>
        <taxon>Pezizomycetes</taxon>
        <taxon>Pezizales</taxon>
        <taxon>Pyronemataceae</taxon>
        <taxon>Pyronema</taxon>
    </lineage>
</organism>
<protein>
    <submittedName>
        <fullName evidence="1">Uncharacterized protein</fullName>
    </submittedName>
</protein>
<sequence>MNPHHHLLLPFAIAIPLPDNDPSNPIPQYSATDAPRIKICPSDSNSCQEQPSTLGWRSCWRLLNPETTAGTYTVTNGCCQFFTNSYCTGGSHFTAVDGTGNGWNNGRIGSVRCDKTCDGIPMLMEDNHDFSLAIDLDRKVRSGAVLSKGEGAEEGFDGWRDMRGGRWNGLDVFSQCLMRLHV</sequence>
<gene>
    <name evidence="1" type="ORF">PCON_03634</name>
</gene>
<proteinExistence type="predicted"/>
<reference evidence="1 2" key="1">
    <citation type="journal article" date="2013" name="PLoS Genet.">
        <title>The genome and development-dependent transcriptomes of Pyronema confluens: a window into fungal evolution.</title>
        <authorList>
            <person name="Traeger S."/>
            <person name="Altegoer F."/>
            <person name="Freitag M."/>
            <person name="Gabaldon T."/>
            <person name="Kempken F."/>
            <person name="Kumar A."/>
            <person name="Marcet-Houben M."/>
            <person name="Poggeler S."/>
            <person name="Stajich J.E."/>
            <person name="Nowrousian M."/>
        </authorList>
    </citation>
    <scope>NUCLEOTIDE SEQUENCE [LARGE SCALE GENOMIC DNA]</scope>
    <source>
        <strain evidence="2">CBS 100304</strain>
        <tissue evidence="1">Vegetative mycelium</tissue>
    </source>
</reference>
<evidence type="ECO:0000313" key="1">
    <source>
        <dbReference type="EMBL" id="CCX34422.1"/>
    </source>
</evidence>
<evidence type="ECO:0000313" key="2">
    <source>
        <dbReference type="Proteomes" id="UP000018144"/>
    </source>
</evidence>
<dbReference type="EMBL" id="HF936527">
    <property type="protein sequence ID" value="CCX34422.1"/>
    <property type="molecule type" value="Genomic_DNA"/>
</dbReference>
<dbReference type="Proteomes" id="UP000018144">
    <property type="component" value="Unassembled WGS sequence"/>
</dbReference>
<name>U4LVB1_PYROM</name>
<keyword evidence="2" id="KW-1185">Reference proteome</keyword>
<accession>U4LVB1</accession>
<dbReference type="AlphaFoldDB" id="U4LVB1"/>